<dbReference type="PANTHER" id="PTHR34219">
    <property type="entry name" value="IRON-REGULATED INNER MEMBRANE PROTEIN-RELATED"/>
    <property type="match status" value="1"/>
</dbReference>
<dbReference type="RefSeq" id="WP_099642882.1">
    <property type="nucleotide sequence ID" value="NZ_NKHF01000068.1"/>
</dbReference>
<proteinExistence type="predicted"/>
<feature type="transmembrane region" description="Helical" evidence="1">
    <location>
        <begin position="185"/>
        <end position="206"/>
    </location>
</feature>
<dbReference type="AlphaFoldDB" id="A0A2A5JN96"/>
<dbReference type="EMBL" id="NKHF01000068">
    <property type="protein sequence ID" value="PCK30944.1"/>
    <property type="molecule type" value="Genomic_DNA"/>
</dbReference>
<evidence type="ECO:0000256" key="1">
    <source>
        <dbReference type="SAM" id="Phobius"/>
    </source>
</evidence>
<accession>A0A2A5JN96</accession>
<feature type="transmembrane region" description="Helical" evidence="1">
    <location>
        <begin position="364"/>
        <end position="386"/>
    </location>
</feature>
<comment type="caution">
    <text evidence="2">The sequence shown here is derived from an EMBL/GenBank/DDBJ whole genome shotgun (WGS) entry which is preliminary data.</text>
</comment>
<evidence type="ECO:0000313" key="2">
    <source>
        <dbReference type="EMBL" id="PCK30944.1"/>
    </source>
</evidence>
<gene>
    <name evidence="2" type="ORF">CEX98_15080</name>
</gene>
<organism evidence="2 3">
    <name type="scientific">Pseudoalteromonas piscicida</name>
    <dbReference type="NCBI Taxonomy" id="43662"/>
    <lineage>
        <taxon>Bacteria</taxon>
        <taxon>Pseudomonadati</taxon>
        <taxon>Pseudomonadota</taxon>
        <taxon>Gammaproteobacteria</taxon>
        <taxon>Alteromonadales</taxon>
        <taxon>Pseudoalteromonadaceae</taxon>
        <taxon>Pseudoalteromonas</taxon>
    </lineage>
</organism>
<reference evidence="3" key="1">
    <citation type="journal article" date="2019" name="Genome Announc.">
        <title>Draft Genome Sequence of Pseudoalteromonas piscicida Strain 36Y ROTHPW, an Hypersaline Seawater Isolate from the South Coast of Sonora, Mexico.</title>
        <authorList>
            <person name="Sanchez-Diaz R."/>
            <person name="Molina-Garza Z.J."/>
            <person name="Cruz-Suarez L.E."/>
            <person name="Selvin J."/>
            <person name="Kiran G.S."/>
            <person name="Ibarra-Gamez J.C."/>
            <person name="Gomez-Gil B."/>
            <person name="Galaviz-Silva L."/>
        </authorList>
    </citation>
    <scope>NUCLEOTIDE SEQUENCE [LARGE SCALE GENOMIC DNA]</scope>
    <source>
        <strain evidence="3">36Y_RITHPW</strain>
    </source>
</reference>
<feature type="transmembrane region" description="Helical" evidence="1">
    <location>
        <begin position="406"/>
        <end position="428"/>
    </location>
</feature>
<keyword evidence="3" id="KW-1185">Reference proteome</keyword>
<dbReference type="Pfam" id="PF03929">
    <property type="entry name" value="PepSY_TM"/>
    <property type="match status" value="1"/>
</dbReference>
<sequence>MTIKKWFHWHSLSGVWCGLLLFLICWTGAFASISYELDWLFDNKVRAGNGVQKVDLASAYEKVKQTYPQARIGIAFAGQATNFAHDFVLRFPDGPWQHVYVDPSTGRIQGKTSFLNTQRFFRDFHMHFFNVFDHPVSYYLVLLFSIPLSLSIITALYLYRGWWRKLLSLHRTGDTRAKVASLHKLSGVWSVWFAVVIALTSIWYLFEFIRMDLGDGKTAFSDVGMFAVHSLPELKPQDKPRLSVTALTAIVKKMRPSFEVKAIRYSGGYFYVEGQSDEWLVRDRGNKVYLNPYSGTVVYSQTASSQGLYWRLSDTVDPLHFGNFAGMWVKILWCVFALLLAFLALSGTYMYIKRQLKLRRKETVLGVKISLAFSVGLLLCITNYAYETLMSYGEGGNFPLLPTSTSLFLLGWTLLTGLIITLWVGALIRLCREVKTKNKVHLREKI</sequence>
<keyword evidence="1" id="KW-1133">Transmembrane helix</keyword>
<dbReference type="PANTHER" id="PTHR34219:SF8">
    <property type="entry name" value="PEPSY DOMAIN-CONTAINING PROTEIN"/>
    <property type="match status" value="1"/>
</dbReference>
<evidence type="ECO:0000313" key="3">
    <source>
        <dbReference type="Proteomes" id="UP000228621"/>
    </source>
</evidence>
<keyword evidence="1" id="KW-0812">Transmembrane</keyword>
<feature type="transmembrane region" description="Helical" evidence="1">
    <location>
        <begin position="327"/>
        <end position="352"/>
    </location>
</feature>
<name>A0A2A5JN96_PSEO7</name>
<feature type="transmembrane region" description="Helical" evidence="1">
    <location>
        <begin position="136"/>
        <end position="159"/>
    </location>
</feature>
<dbReference type="OrthoDB" id="5294804at2"/>
<dbReference type="InterPro" id="IPR005625">
    <property type="entry name" value="PepSY-ass_TM"/>
</dbReference>
<keyword evidence="1" id="KW-0472">Membrane</keyword>
<dbReference type="Proteomes" id="UP000228621">
    <property type="component" value="Unassembled WGS sequence"/>
</dbReference>
<protein>
    <submittedName>
        <fullName evidence="2">Peptidase</fullName>
    </submittedName>
</protein>